<reference evidence="2 3" key="1">
    <citation type="journal article" date="2023" name="BMC Biotechnol.">
        <title>Vitis rotundifolia cv Carlos genome sequencing.</title>
        <authorList>
            <person name="Huff M."/>
            <person name="Hulse-Kemp A."/>
            <person name="Scheffler B."/>
            <person name="Youngblood R."/>
            <person name="Simpson S."/>
            <person name="Babiker E."/>
            <person name="Staton M."/>
        </authorList>
    </citation>
    <scope>NUCLEOTIDE SEQUENCE [LARGE SCALE GENOMIC DNA]</scope>
    <source>
        <tissue evidence="2">Leaf</tissue>
    </source>
</reference>
<evidence type="ECO:0000313" key="2">
    <source>
        <dbReference type="EMBL" id="KAJ9675234.1"/>
    </source>
</evidence>
<protein>
    <submittedName>
        <fullName evidence="2">Uncharacterized protein</fullName>
    </submittedName>
</protein>
<dbReference type="GO" id="GO:0005524">
    <property type="term" value="F:ATP binding"/>
    <property type="evidence" value="ECO:0007669"/>
    <property type="project" value="TreeGrafter"/>
</dbReference>
<organism evidence="2 3">
    <name type="scientific">Vitis rotundifolia</name>
    <name type="common">Muscadine grape</name>
    <dbReference type="NCBI Taxonomy" id="103349"/>
    <lineage>
        <taxon>Eukaryota</taxon>
        <taxon>Viridiplantae</taxon>
        <taxon>Streptophyta</taxon>
        <taxon>Embryophyta</taxon>
        <taxon>Tracheophyta</taxon>
        <taxon>Spermatophyta</taxon>
        <taxon>Magnoliopsida</taxon>
        <taxon>eudicotyledons</taxon>
        <taxon>Gunneridae</taxon>
        <taxon>Pentapetalae</taxon>
        <taxon>rosids</taxon>
        <taxon>Vitales</taxon>
        <taxon>Vitaceae</taxon>
        <taxon>Viteae</taxon>
        <taxon>Vitis</taxon>
    </lineage>
</organism>
<sequence length="85" mass="9433">MGKSTLLKLLAWRKIPIPKNIDVLLVEQEVIGDDKTALQAVISANEELVRLRQEVVSLQNSSAATCDEDDVGEKLAELYENLQVI</sequence>
<dbReference type="PANTHER" id="PTHR19211">
    <property type="entry name" value="ATP-BINDING TRANSPORT PROTEIN-RELATED"/>
    <property type="match status" value="1"/>
</dbReference>
<name>A0AA39D938_VITRO</name>
<dbReference type="EMBL" id="JARBHA010000018">
    <property type="protein sequence ID" value="KAJ9675234.1"/>
    <property type="molecule type" value="Genomic_DNA"/>
</dbReference>
<evidence type="ECO:0000256" key="1">
    <source>
        <dbReference type="ARBA" id="ARBA00022737"/>
    </source>
</evidence>
<evidence type="ECO:0000313" key="3">
    <source>
        <dbReference type="Proteomes" id="UP001168098"/>
    </source>
</evidence>
<accession>A0AA39D938</accession>
<keyword evidence="3" id="KW-1185">Reference proteome</keyword>
<gene>
    <name evidence="2" type="ORF">PVL29_024259</name>
</gene>
<dbReference type="AlphaFoldDB" id="A0AA39D938"/>
<keyword evidence="1" id="KW-0677">Repeat</keyword>
<dbReference type="PANTHER" id="PTHR19211:SF14">
    <property type="entry name" value="ATP-BINDING CASSETTE SUB-FAMILY F MEMBER 1"/>
    <property type="match status" value="1"/>
</dbReference>
<dbReference type="Proteomes" id="UP001168098">
    <property type="component" value="Unassembled WGS sequence"/>
</dbReference>
<proteinExistence type="predicted"/>
<comment type="caution">
    <text evidence="2">The sequence shown here is derived from an EMBL/GenBank/DDBJ whole genome shotgun (WGS) entry which is preliminary data.</text>
</comment>
<dbReference type="InterPro" id="IPR050611">
    <property type="entry name" value="ABCF"/>
</dbReference>